<reference evidence="1" key="1">
    <citation type="submission" date="2016-10" db="EMBL/GenBank/DDBJ databases">
        <title>Sequence of Gallionella enrichment culture.</title>
        <authorList>
            <person name="Poehlein A."/>
            <person name="Muehling M."/>
            <person name="Daniel R."/>
        </authorList>
    </citation>
    <scope>NUCLEOTIDE SEQUENCE</scope>
</reference>
<protein>
    <recommendedName>
        <fullName evidence="2">DUF4062 domain-containing protein</fullName>
    </recommendedName>
</protein>
<dbReference type="AlphaFoldDB" id="A0A1J5QQE4"/>
<organism evidence="1">
    <name type="scientific">mine drainage metagenome</name>
    <dbReference type="NCBI Taxonomy" id="410659"/>
    <lineage>
        <taxon>unclassified sequences</taxon>
        <taxon>metagenomes</taxon>
        <taxon>ecological metagenomes</taxon>
    </lineage>
</organism>
<name>A0A1J5QQE4_9ZZZZ</name>
<comment type="caution">
    <text evidence="1">The sequence shown here is derived from an EMBL/GenBank/DDBJ whole genome shotgun (WGS) entry which is preliminary data.</text>
</comment>
<evidence type="ECO:0008006" key="2">
    <source>
        <dbReference type="Google" id="ProtNLM"/>
    </source>
</evidence>
<sequence>MMTPSTCCDRLGHMFPATAIKVLMASPSDVERECAAIEATIHRWNSLHAERQGVVLLPIRWTTHSRPEMGAAPQTILNSQIVDPSDVLIACFGHRIGSPTASSDSGTSEEIERFIVTNRPAIVYFSESQVNISDIDTEQLQRLNALRGRMQGEGFIGSYTDIDDLRRHVEADLVRLVQGLEIENAVIAEPQTASSQTMQETIFSALEPLRIQLLRDSVMWKSQWETRGDPFNGDAAKDFAQGIYQYLAGLNGDVAVVLNNPTSALGRDIRALMESAQQNANIRFYLDGGRSRNEFVMQMNSLMENVEYLVGTNWQDYIVTSIPMEEDDSH</sequence>
<evidence type="ECO:0000313" key="1">
    <source>
        <dbReference type="EMBL" id="OIQ85806.1"/>
    </source>
</evidence>
<proteinExistence type="predicted"/>
<dbReference type="EMBL" id="MLJW01000520">
    <property type="protein sequence ID" value="OIQ85806.1"/>
    <property type="molecule type" value="Genomic_DNA"/>
</dbReference>
<accession>A0A1J5QQE4</accession>
<gene>
    <name evidence="1" type="ORF">GALL_323550</name>
</gene>